<protein>
    <recommendedName>
        <fullName evidence="3">Porin</fullName>
    </recommendedName>
</protein>
<sequence>MALLLTLPSLCMATDTAEESPDPSDLTQVNSFAMTTLDTKGDGKFSAGIAGQYSEGNTFLGLAEYSKKNVSRLRYFQVLDTGIHEMDKAGFSIDYIKDWSATQTSDLIAIGGIAKVNTPWESFTIYPNVAYVTGKTGNMDINGYQANLFGSLSLSDWGQYMIVQPQWMETNIGSKLETKIGYGQPISDDGKWWVQVDYTNLSQKAKGSKSVSDNKGELGFFYYF</sequence>
<evidence type="ECO:0000313" key="2">
    <source>
        <dbReference type="Proteomes" id="UP000036097"/>
    </source>
</evidence>
<dbReference type="Proteomes" id="UP000036097">
    <property type="component" value="Unassembled WGS sequence"/>
</dbReference>
<keyword evidence="2" id="KW-1185">Reference proteome</keyword>
<evidence type="ECO:0008006" key="3">
    <source>
        <dbReference type="Google" id="ProtNLM"/>
    </source>
</evidence>
<dbReference type="PATRIC" id="fig|1195763.3.peg.2715"/>
<organism evidence="1 2">
    <name type="scientific">Photobacterium aquae</name>
    <dbReference type="NCBI Taxonomy" id="1195763"/>
    <lineage>
        <taxon>Bacteria</taxon>
        <taxon>Pseudomonadati</taxon>
        <taxon>Pseudomonadota</taxon>
        <taxon>Gammaproteobacteria</taxon>
        <taxon>Vibrionales</taxon>
        <taxon>Vibrionaceae</taxon>
        <taxon>Photobacterium</taxon>
    </lineage>
</organism>
<evidence type="ECO:0000313" key="1">
    <source>
        <dbReference type="EMBL" id="KLV05132.1"/>
    </source>
</evidence>
<accession>A0A0J1JS81</accession>
<comment type="caution">
    <text evidence="1">The sequence shown here is derived from an EMBL/GenBank/DDBJ whole genome shotgun (WGS) entry which is preliminary data.</text>
</comment>
<reference evidence="1 2" key="1">
    <citation type="submission" date="2015-05" db="EMBL/GenBank/DDBJ databases">
        <title>Photobacterium galathea sp. nov.</title>
        <authorList>
            <person name="Machado H."/>
            <person name="Gram L."/>
        </authorList>
    </citation>
    <scope>NUCLEOTIDE SEQUENCE [LARGE SCALE GENOMIC DNA]</scope>
    <source>
        <strain evidence="1 2">CGMCC 1.12159</strain>
    </source>
</reference>
<gene>
    <name evidence="1" type="ORF">ABT56_12840</name>
</gene>
<dbReference type="EMBL" id="LDOT01000016">
    <property type="protein sequence ID" value="KLV05132.1"/>
    <property type="molecule type" value="Genomic_DNA"/>
</dbReference>
<name>A0A0J1JS81_9GAMM</name>
<proteinExistence type="predicted"/>
<dbReference type="AlphaFoldDB" id="A0A0J1JS81"/>